<dbReference type="PROSITE" id="PS50931">
    <property type="entry name" value="HTH_LYSR"/>
    <property type="match status" value="1"/>
</dbReference>
<evidence type="ECO:0000259" key="5">
    <source>
        <dbReference type="PROSITE" id="PS50931"/>
    </source>
</evidence>
<sequence>MNWDDVRIFLAIQRAGTLRGAAQELVIDQTTVSRRLTGLERALGSRLFLRTTGGLALTDIGQNVLHMAEDMERMAVSFERRGEGADARVAGEVRLTTTDALAMDFVVPAIENLRASHPELRVILSTTTRLLDLARREADIAVRTLRPEQPDLIVRQLGCWEVGLYATRDYLAKHGEPQPGQGLANHDIALYQQGVTGRQDDTLAGESRAQGRVVAELDSSLMLATFVRAGLAIGELPEYVARRDSALVRLWPERHRAKPYEAWLVLHQDLARTARVRVVVEAITSAFADCAPGRVKAT</sequence>
<dbReference type="InterPro" id="IPR058163">
    <property type="entry name" value="LysR-type_TF_proteobact-type"/>
</dbReference>
<dbReference type="InterPro" id="IPR000847">
    <property type="entry name" value="LysR_HTH_N"/>
</dbReference>
<dbReference type="InterPro" id="IPR036388">
    <property type="entry name" value="WH-like_DNA-bd_sf"/>
</dbReference>
<name>A0A1R1K1D0_ALCXX</name>
<dbReference type="InterPro" id="IPR036390">
    <property type="entry name" value="WH_DNA-bd_sf"/>
</dbReference>
<evidence type="ECO:0000313" key="7">
    <source>
        <dbReference type="Proteomes" id="UP000187251"/>
    </source>
</evidence>
<dbReference type="GO" id="GO:0043565">
    <property type="term" value="F:sequence-specific DNA binding"/>
    <property type="evidence" value="ECO:0007669"/>
    <property type="project" value="TreeGrafter"/>
</dbReference>
<organism evidence="6 7">
    <name type="scientific">Alcaligenes xylosoxydans xylosoxydans</name>
    <name type="common">Achromobacter xylosoxidans</name>
    <dbReference type="NCBI Taxonomy" id="85698"/>
    <lineage>
        <taxon>Bacteria</taxon>
        <taxon>Pseudomonadati</taxon>
        <taxon>Pseudomonadota</taxon>
        <taxon>Betaproteobacteria</taxon>
        <taxon>Burkholderiales</taxon>
        <taxon>Alcaligenaceae</taxon>
        <taxon>Achromobacter</taxon>
    </lineage>
</organism>
<keyword evidence="3" id="KW-0238">DNA-binding</keyword>
<evidence type="ECO:0000256" key="4">
    <source>
        <dbReference type="ARBA" id="ARBA00023163"/>
    </source>
</evidence>
<keyword evidence="4" id="KW-0804">Transcription</keyword>
<dbReference type="InterPro" id="IPR005119">
    <property type="entry name" value="LysR_subst-bd"/>
</dbReference>
<dbReference type="Proteomes" id="UP000187251">
    <property type="component" value="Unassembled WGS sequence"/>
</dbReference>
<protein>
    <submittedName>
        <fullName evidence="6">LysR family transcriptional regulator</fullName>
    </submittedName>
</protein>
<proteinExistence type="inferred from homology"/>
<dbReference type="PANTHER" id="PTHR30537">
    <property type="entry name" value="HTH-TYPE TRANSCRIPTIONAL REGULATOR"/>
    <property type="match status" value="1"/>
</dbReference>
<accession>A0A1R1K1D0</accession>
<dbReference type="GO" id="GO:0006351">
    <property type="term" value="P:DNA-templated transcription"/>
    <property type="evidence" value="ECO:0007669"/>
    <property type="project" value="TreeGrafter"/>
</dbReference>
<dbReference type="Gene3D" id="1.10.10.10">
    <property type="entry name" value="Winged helix-like DNA-binding domain superfamily/Winged helix DNA-binding domain"/>
    <property type="match status" value="1"/>
</dbReference>
<reference evidence="6 7" key="1">
    <citation type="submission" date="2016-09" db="EMBL/GenBank/DDBJ databases">
        <title>Phylogenomics of Achromobacter.</title>
        <authorList>
            <person name="Jeukens J."/>
            <person name="Freschi L."/>
            <person name="Vincent A.T."/>
            <person name="Emond-Rheault J.-G."/>
            <person name="Kukavica-Ibrulj I."/>
            <person name="Charette S.J."/>
            <person name="Levesque R.C."/>
        </authorList>
    </citation>
    <scope>NUCLEOTIDE SEQUENCE [LARGE SCALE GENOMIC DNA]</scope>
    <source>
        <strain evidence="6 7">AUS488</strain>
    </source>
</reference>
<evidence type="ECO:0000256" key="2">
    <source>
        <dbReference type="ARBA" id="ARBA00023015"/>
    </source>
</evidence>
<evidence type="ECO:0000313" key="6">
    <source>
        <dbReference type="EMBL" id="OMG93213.1"/>
    </source>
</evidence>
<gene>
    <name evidence="6" type="ORF">BIZ92_02465</name>
</gene>
<dbReference type="Pfam" id="PF03466">
    <property type="entry name" value="LysR_substrate"/>
    <property type="match status" value="1"/>
</dbReference>
<dbReference type="GO" id="GO:0003700">
    <property type="term" value="F:DNA-binding transcription factor activity"/>
    <property type="evidence" value="ECO:0007669"/>
    <property type="project" value="InterPro"/>
</dbReference>
<dbReference type="Pfam" id="PF00126">
    <property type="entry name" value="HTH_1"/>
    <property type="match status" value="1"/>
</dbReference>
<dbReference type="SUPFAM" id="SSF53850">
    <property type="entry name" value="Periplasmic binding protein-like II"/>
    <property type="match status" value="1"/>
</dbReference>
<evidence type="ECO:0000256" key="1">
    <source>
        <dbReference type="ARBA" id="ARBA00009437"/>
    </source>
</evidence>
<keyword evidence="2" id="KW-0805">Transcription regulation</keyword>
<dbReference type="AlphaFoldDB" id="A0A1R1K1D0"/>
<feature type="domain" description="HTH lysR-type" evidence="5">
    <location>
        <begin position="1"/>
        <end position="58"/>
    </location>
</feature>
<dbReference type="PANTHER" id="PTHR30537:SF3">
    <property type="entry name" value="TRANSCRIPTIONAL REGULATORY PROTEIN"/>
    <property type="match status" value="1"/>
</dbReference>
<dbReference type="RefSeq" id="WP_076408086.1">
    <property type="nucleotide sequence ID" value="NZ_AP028040.1"/>
</dbReference>
<dbReference type="OrthoDB" id="9072091at2"/>
<comment type="similarity">
    <text evidence="1">Belongs to the LysR transcriptional regulatory family.</text>
</comment>
<comment type="caution">
    <text evidence="6">The sequence shown here is derived from an EMBL/GenBank/DDBJ whole genome shotgun (WGS) entry which is preliminary data.</text>
</comment>
<evidence type="ECO:0000256" key="3">
    <source>
        <dbReference type="ARBA" id="ARBA00023125"/>
    </source>
</evidence>
<dbReference type="SUPFAM" id="SSF46785">
    <property type="entry name" value="Winged helix' DNA-binding domain"/>
    <property type="match status" value="1"/>
</dbReference>
<dbReference type="EMBL" id="MJMN01000001">
    <property type="protein sequence ID" value="OMG93213.1"/>
    <property type="molecule type" value="Genomic_DNA"/>
</dbReference>
<dbReference type="Gene3D" id="3.40.190.290">
    <property type="match status" value="1"/>
</dbReference>